<dbReference type="GO" id="GO:0005886">
    <property type="term" value="C:plasma membrane"/>
    <property type="evidence" value="ECO:0007669"/>
    <property type="project" value="UniProtKB-SubCell"/>
</dbReference>
<evidence type="ECO:0000313" key="14">
    <source>
        <dbReference type="EMBL" id="MBD2871049.1"/>
    </source>
</evidence>
<evidence type="ECO:0000256" key="7">
    <source>
        <dbReference type="ARBA" id="ARBA00022777"/>
    </source>
</evidence>
<dbReference type="Pfam" id="PF02518">
    <property type="entry name" value="HATPase_c"/>
    <property type="match status" value="1"/>
</dbReference>
<keyword evidence="5 12" id="KW-0812">Transmembrane</keyword>
<keyword evidence="8" id="KW-0067">ATP-binding</keyword>
<evidence type="ECO:0000256" key="3">
    <source>
        <dbReference type="ARBA" id="ARBA00022553"/>
    </source>
</evidence>
<gene>
    <name evidence="14" type="ORF">IDH41_20910</name>
</gene>
<sequence length="575" mass="66253">MKHTLFRKILLTLSLFLVVVLLLYSYSNAMHEKLIKKQIRDSSTDQLSFFADQVNRTVLQLETFSKIILRDPNVIEFPALPLLDDEYEIMSKKSTILEKLILQSTSAVWANYITVYAPEIGQTISTTVESATGTGNEELEMLARKNWNYRLSNGNTGEGEFVHISVEPYNMTENINQANTVVEIRFSARNIVEMLNRFNEEGRGNPLFYQRGYPSITNSTFDQRLLAEVNQYMDNSLLRERGDEVVHFQDVTYLITYTEISSLQSYVVNLVPIDEIMKPIRLNNYYVYGSICLMLIVSIIVSWIIYLNLQVPLRALVKGVQRIKRGQYGMLVDVPVKNEFQFIIARFNEMSFEIQELVENVLEEKIRAGEAELKQLQSQINPHFLYNSLTYMVNMTKMDRKEAALQMGYHLADFYRYATRVEQQEVMLADEIKTARDYLSIHCLRLERMRYDITIDESMNALPMPRLILQPIVENALIHGIEQMAGEAVITISASRVDDCFRLIVEDNGGKLTEPQVQELRNLLMNAYPIEQTGCGLSNVHRRLQLRFGRDAGLSLSLSPSNGLIVELKWKWEGP</sequence>
<evidence type="ECO:0000256" key="5">
    <source>
        <dbReference type="ARBA" id="ARBA00022692"/>
    </source>
</evidence>
<evidence type="ECO:0000256" key="6">
    <source>
        <dbReference type="ARBA" id="ARBA00022741"/>
    </source>
</evidence>
<dbReference type="PANTHER" id="PTHR34220:SF11">
    <property type="entry name" value="SENSOR PROTEIN KINASE HPTS"/>
    <property type="match status" value="1"/>
</dbReference>
<keyword evidence="6" id="KW-0547">Nucleotide-binding</keyword>
<keyword evidence="9 12" id="KW-1133">Transmembrane helix</keyword>
<dbReference type="InterPro" id="IPR003594">
    <property type="entry name" value="HATPase_dom"/>
</dbReference>
<dbReference type="PANTHER" id="PTHR34220">
    <property type="entry name" value="SENSOR HISTIDINE KINASE YPDA"/>
    <property type="match status" value="1"/>
</dbReference>
<reference evidence="14" key="1">
    <citation type="submission" date="2020-09" db="EMBL/GenBank/DDBJ databases">
        <title>A novel bacterium of genus Paenibacillus, isolated from South China Sea.</title>
        <authorList>
            <person name="Huang H."/>
            <person name="Mo K."/>
            <person name="Hu Y."/>
        </authorList>
    </citation>
    <scope>NUCLEOTIDE SEQUENCE</scope>
    <source>
        <strain evidence="14">IB182493</strain>
    </source>
</reference>
<keyword evidence="7 14" id="KW-0418">Kinase</keyword>
<organism evidence="14 15">
    <name type="scientific">Paenibacillus arenilitoris</name>
    <dbReference type="NCBI Taxonomy" id="2772299"/>
    <lineage>
        <taxon>Bacteria</taxon>
        <taxon>Bacillati</taxon>
        <taxon>Bacillota</taxon>
        <taxon>Bacilli</taxon>
        <taxon>Bacillales</taxon>
        <taxon>Paenibacillaceae</taxon>
        <taxon>Paenibacillus</taxon>
    </lineage>
</organism>
<evidence type="ECO:0000256" key="8">
    <source>
        <dbReference type="ARBA" id="ARBA00022840"/>
    </source>
</evidence>
<keyword evidence="15" id="KW-1185">Reference proteome</keyword>
<dbReference type="Gene3D" id="3.30.565.10">
    <property type="entry name" value="Histidine kinase-like ATPase, C-terminal domain"/>
    <property type="match status" value="1"/>
</dbReference>
<dbReference type="AlphaFoldDB" id="A0A927CN26"/>
<evidence type="ECO:0000259" key="13">
    <source>
        <dbReference type="PROSITE" id="PS50885"/>
    </source>
</evidence>
<evidence type="ECO:0000256" key="9">
    <source>
        <dbReference type="ARBA" id="ARBA00022989"/>
    </source>
</evidence>
<dbReference type="GO" id="GO:0005524">
    <property type="term" value="F:ATP binding"/>
    <property type="evidence" value="ECO:0007669"/>
    <property type="project" value="UniProtKB-KW"/>
</dbReference>
<evidence type="ECO:0000256" key="12">
    <source>
        <dbReference type="SAM" id="Phobius"/>
    </source>
</evidence>
<dbReference type="EMBL" id="JACXIY010000026">
    <property type="protein sequence ID" value="MBD2871049.1"/>
    <property type="molecule type" value="Genomic_DNA"/>
</dbReference>
<evidence type="ECO:0000313" key="15">
    <source>
        <dbReference type="Proteomes" id="UP000632125"/>
    </source>
</evidence>
<dbReference type="InterPro" id="IPR050640">
    <property type="entry name" value="Bact_2-comp_sensor_kinase"/>
</dbReference>
<dbReference type="InterPro" id="IPR036890">
    <property type="entry name" value="HATPase_C_sf"/>
</dbReference>
<keyword evidence="10" id="KW-0902">Two-component regulatory system</keyword>
<dbReference type="SMART" id="SM00304">
    <property type="entry name" value="HAMP"/>
    <property type="match status" value="1"/>
</dbReference>
<proteinExistence type="predicted"/>
<dbReference type="CDD" id="cd06225">
    <property type="entry name" value="HAMP"/>
    <property type="match status" value="1"/>
</dbReference>
<keyword evidence="4" id="KW-0808">Transferase</keyword>
<keyword evidence="3" id="KW-0597">Phosphoprotein</keyword>
<dbReference type="PROSITE" id="PS50885">
    <property type="entry name" value="HAMP"/>
    <property type="match status" value="1"/>
</dbReference>
<evidence type="ECO:0000256" key="2">
    <source>
        <dbReference type="ARBA" id="ARBA00022475"/>
    </source>
</evidence>
<evidence type="ECO:0000256" key="1">
    <source>
        <dbReference type="ARBA" id="ARBA00004651"/>
    </source>
</evidence>
<comment type="caution">
    <text evidence="14">The sequence shown here is derived from an EMBL/GenBank/DDBJ whole genome shotgun (WGS) entry which is preliminary data.</text>
</comment>
<name>A0A927CN26_9BACL</name>
<evidence type="ECO:0000256" key="4">
    <source>
        <dbReference type="ARBA" id="ARBA00022679"/>
    </source>
</evidence>
<dbReference type="GO" id="GO:0000155">
    <property type="term" value="F:phosphorelay sensor kinase activity"/>
    <property type="evidence" value="ECO:0007669"/>
    <property type="project" value="InterPro"/>
</dbReference>
<comment type="subcellular location">
    <subcellularLocation>
        <location evidence="1">Cell membrane</location>
        <topology evidence="1">Multi-pass membrane protein</topology>
    </subcellularLocation>
</comment>
<accession>A0A927CN26</accession>
<dbReference type="InterPro" id="IPR003660">
    <property type="entry name" value="HAMP_dom"/>
</dbReference>
<feature type="transmembrane region" description="Helical" evidence="12">
    <location>
        <begin position="285"/>
        <end position="309"/>
    </location>
</feature>
<dbReference type="InterPro" id="IPR010559">
    <property type="entry name" value="Sig_transdc_His_kin_internal"/>
</dbReference>
<evidence type="ECO:0000256" key="11">
    <source>
        <dbReference type="ARBA" id="ARBA00023136"/>
    </source>
</evidence>
<keyword evidence="11 12" id="KW-0472">Membrane</keyword>
<dbReference type="RefSeq" id="WP_190864487.1">
    <property type="nucleotide sequence ID" value="NZ_JACXIY010000026.1"/>
</dbReference>
<keyword evidence="2" id="KW-1003">Cell membrane</keyword>
<protein>
    <submittedName>
        <fullName evidence="14">Histidine kinase</fullName>
    </submittedName>
</protein>
<feature type="domain" description="HAMP" evidence="13">
    <location>
        <begin position="307"/>
        <end position="359"/>
    </location>
</feature>
<evidence type="ECO:0000256" key="10">
    <source>
        <dbReference type="ARBA" id="ARBA00023012"/>
    </source>
</evidence>
<dbReference type="Pfam" id="PF06580">
    <property type="entry name" value="His_kinase"/>
    <property type="match status" value="1"/>
</dbReference>
<dbReference type="SUPFAM" id="SSF55874">
    <property type="entry name" value="ATPase domain of HSP90 chaperone/DNA topoisomerase II/histidine kinase"/>
    <property type="match status" value="1"/>
</dbReference>
<dbReference type="Gene3D" id="6.10.340.10">
    <property type="match status" value="1"/>
</dbReference>
<dbReference type="Proteomes" id="UP000632125">
    <property type="component" value="Unassembled WGS sequence"/>
</dbReference>